<reference evidence="10" key="1">
    <citation type="submission" date="2016-01" db="EMBL/GenBank/DDBJ databases">
        <title>Draft genome of Chromobacterium sp. F49.</title>
        <authorList>
            <person name="Hong K.W."/>
        </authorList>
    </citation>
    <scope>NUCLEOTIDE SEQUENCE [LARGE SCALE GENOMIC DNA]</scope>
    <source>
        <strain evidence="10">CN10</strain>
    </source>
</reference>
<dbReference type="GO" id="GO:0006508">
    <property type="term" value="P:proteolysis"/>
    <property type="evidence" value="ECO:0007669"/>
    <property type="project" value="UniProtKB-KW"/>
</dbReference>
<keyword evidence="2 8" id="KW-0645">Protease</keyword>
<dbReference type="InterPro" id="IPR003738">
    <property type="entry name" value="SRAP"/>
</dbReference>
<evidence type="ECO:0000256" key="7">
    <source>
        <dbReference type="ARBA" id="ARBA00023239"/>
    </source>
</evidence>
<protein>
    <recommendedName>
        <fullName evidence="8">Abasic site processing protein</fullName>
        <ecNumber evidence="8">3.4.-.-</ecNumber>
    </recommendedName>
</protein>
<evidence type="ECO:0000256" key="3">
    <source>
        <dbReference type="ARBA" id="ARBA00022763"/>
    </source>
</evidence>
<dbReference type="Pfam" id="PF02586">
    <property type="entry name" value="SRAP"/>
    <property type="match status" value="1"/>
</dbReference>
<sequence length="222" mass="24467">MCGRYAIFPPFAGLERRLGLGLDLPPRYNVAPGQTVPIVRAGGDGYALADAHWGLIPFWARERKIGYSTFNARVETVAEKPAFRGAFRHRRCLIPAGGFYEWQDLGAGRRKQPWFIADAGGLAFAGLWERWRDPDSGETVDSCSILVGPADPALLPIHARLACIVPPEHYRDWLAPDAPPPFLFALLAPYPAARLRAWRVSAAVGNVRNDGPELVAPRPEPH</sequence>
<keyword evidence="6" id="KW-0238">DNA-binding</keyword>
<dbReference type="GO" id="GO:0016829">
    <property type="term" value="F:lyase activity"/>
    <property type="evidence" value="ECO:0007669"/>
    <property type="project" value="UniProtKB-KW"/>
</dbReference>
<evidence type="ECO:0000256" key="5">
    <source>
        <dbReference type="ARBA" id="ARBA00023124"/>
    </source>
</evidence>
<evidence type="ECO:0000256" key="6">
    <source>
        <dbReference type="ARBA" id="ARBA00023125"/>
    </source>
</evidence>
<dbReference type="SUPFAM" id="SSF143081">
    <property type="entry name" value="BB1717-like"/>
    <property type="match status" value="1"/>
</dbReference>
<evidence type="ECO:0000313" key="10">
    <source>
        <dbReference type="Proteomes" id="UP000076625"/>
    </source>
</evidence>
<dbReference type="OrthoDB" id="6192129at2"/>
<dbReference type="GO" id="GO:0106300">
    <property type="term" value="P:protein-DNA covalent cross-linking repair"/>
    <property type="evidence" value="ECO:0007669"/>
    <property type="project" value="InterPro"/>
</dbReference>
<evidence type="ECO:0000313" key="9">
    <source>
        <dbReference type="EMBL" id="KZE33908.1"/>
    </source>
</evidence>
<comment type="similarity">
    <text evidence="1 8">Belongs to the SOS response-associated peptidase family.</text>
</comment>
<name>A0A161RAD4_9NEIS</name>
<dbReference type="GO" id="GO:0008233">
    <property type="term" value="F:peptidase activity"/>
    <property type="evidence" value="ECO:0007669"/>
    <property type="project" value="UniProtKB-KW"/>
</dbReference>
<organism evidence="9 10">
    <name type="scientific">Crenobacter luteus</name>
    <dbReference type="NCBI Taxonomy" id="1452487"/>
    <lineage>
        <taxon>Bacteria</taxon>
        <taxon>Pseudomonadati</taxon>
        <taxon>Pseudomonadota</taxon>
        <taxon>Betaproteobacteria</taxon>
        <taxon>Neisseriales</taxon>
        <taxon>Neisseriaceae</taxon>
        <taxon>Crenobacter</taxon>
    </lineage>
</organism>
<evidence type="ECO:0000256" key="8">
    <source>
        <dbReference type="RuleBase" id="RU364100"/>
    </source>
</evidence>
<dbReference type="Gene3D" id="3.90.1680.10">
    <property type="entry name" value="SOS response associated peptidase-like"/>
    <property type="match status" value="1"/>
</dbReference>
<evidence type="ECO:0000256" key="4">
    <source>
        <dbReference type="ARBA" id="ARBA00022801"/>
    </source>
</evidence>
<dbReference type="PANTHER" id="PTHR13604:SF0">
    <property type="entry name" value="ABASIC SITE PROCESSING PROTEIN HMCES"/>
    <property type="match status" value="1"/>
</dbReference>
<dbReference type="STRING" id="1452487.AVW16_07550"/>
<dbReference type="InterPro" id="IPR036590">
    <property type="entry name" value="SRAP-like"/>
</dbReference>
<accession>A0A161RAD4</accession>
<dbReference type="AlphaFoldDB" id="A0A161RAD4"/>
<dbReference type="RefSeq" id="WP_066610616.1">
    <property type="nucleotide sequence ID" value="NZ_LQQU01000011.1"/>
</dbReference>
<dbReference type="EMBL" id="LQQU01000011">
    <property type="protein sequence ID" value="KZE33908.1"/>
    <property type="molecule type" value="Genomic_DNA"/>
</dbReference>
<dbReference type="PANTHER" id="PTHR13604">
    <property type="entry name" value="DC12-RELATED"/>
    <property type="match status" value="1"/>
</dbReference>
<keyword evidence="10" id="KW-1185">Reference proteome</keyword>
<keyword evidence="4 8" id="KW-0378">Hydrolase</keyword>
<keyword evidence="3" id="KW-0227">DNA damage</keyword>
<gene>
    <name evidence="9" type="ORF">AVW16_07550</name>
</gene>
<dbReference type="EC" id="3.4.-.-" evidence="8"/>
<keyword evidence="7" id="KW-0456">Lyase</keyword>
<evidence type="ECO:0000256" key="2">
    <source>
        <dbReference type="ARBA" id="ARBA00022670"/>
    </source>
</evidence>
<proteinExistence type="inferred from homology"/>
<keyword evidence="5" id="KW-0190">Covalent protein-DNA linkage</keyword>
<dbReference type="Proteomes" id="UP000076625">
    <property type="component" value="Unassembled WGS sequence"/>
</dbReference>
<dbReference type="GO" id="GO:0003697">
    <property type="term" value="F:single-stranded DNA binding"/>
    <property type="evidence" value="ECO:0007669"/>
    <property type="project" value="InterPro"/>
</dbReference>
<comment type="caution">
    <text evidence="9">The sequence shown here is derived from an EMBL/GenBank/DDBJ whole genome shotgun (WGS) entry which is preliminary data.</text>
</comment>
<evidence type="ECO:0000256" key="1">
    <source>
        <dbReference type="ARBA" id="ARBA00008136"/>
    </source>
</evidence>